<sequence length="326" mass="35954">MAEATSELKEVIVLGRPTVFQFYDQQLSQKFKICKQWESSLPLEQFISRHAQAVEAMICSPKRIGSQISSSILNLLPVLRVIVTTSTGLDHIDLVECRRRGISVASAATAFSEDVADFAVGLLIDVLRKITAADRFVRNGLWPLTGDFPLGSKVGSRKVGIVGLGSIGLKVAQRLEAFGCIISYQSRKKKPVSYPFYPDIHELATRCDVLVICCALTDQTRDLINREVLLTLGKKGVIINIARGGIINEMELVQCLKQGEIAGAGLDVFENEPNVPEELLSLDNVVLTRHVAFYTEDSFRAIYELVCGNLEAFFLNKPLLSPVLDD</sequence>
<dbReference type="Proteomes" id="UP000224567">
    <property type="component" value="Unassembled WGS sequence"/>
</dbReference>
<evidence type="ECO:0000256" key="2">
    <source>
        <dbReference type="ARBA" id="ARBA00023002"/>
    </source>
</evidence>
<dbReference type="AlphaFoldDB" id="A0A2G2W3R2"/>
<dbReference type="InterPro" id="IPR036291">
    <property type="entry name" value="NAD(P)-bd_dom_sf"/>
</dbReference>
<evidence type="ECO:0000259" key="6">
    <source>
        <dbReference type="Pfam" id="PF02826"/>
    </source>
</evidence>
<dbReference type="GO" id="GO:0016618">
    <property type="term" value="F:hydroxypyruvate reductase [NAD(P)H] activity"/>
    <property type="evidence" value="ECO:0007669"/>
    <property type="project" value="TreeGrafter"/>
</dbReference>
<dbReference type="SUPFAM" id="SSF51735">
    <property type="entry name" value="NAD(P)-binding Rossmann-fold domains"/>
    <property type="match status" value="1"/>
</dbReference>
<dbReference type="Pfam" id="PF00389">
    <property type="entry name" value="2-Hacid_dh"/>
    <property type="match status" value="1"/>
</dbReference>
<dbReference type="EMBL" id="MLFT02000008">
    <property type="protein sequence ID" value="PHT39871.1"/>
    <property type="molecule type" value="Genomic_DNA"/>
</dbReference>
<dbReference type="GO" id="GO:0005829">
    <property type="term" value="C:cytosol"/>
    <property type="evidence" value="ECO:0007669"/>
    <property type="project" value="TreeGrafter"/>
</dbReference>
<dbReference type="InterPro" id="IPR006139">
    <property type="entry name" value="D-isomer_2_OHA_DH_cat_dom"/>
</dbReference>
<dbReference type="InterPro" id="IPR006140">
    <property type="entry name" value="D-isomer_DH_NAD-bd"/>
</dbReference>
<accession>A0A2G2W3R2</accession>
<name>A0A2G2W3R2_CAPBA</name>
<comment type="similarity">
    <text evidence="4">Belongs to the D-isomer specific 2-hydroxyacid dehydrogenase family.</text>
</comment>
<reference evidence="8" key="2">
    <citation type="journal article" date="2017" name="J. Anim. Genet.">
        <title>Multiple reference genome sequences of hot pepper reveal the massive evolution of plant disease resistance genes by retroduplication.</title>
        <authorList>
            <person name="Kim S."/>
            <person name="Park J."/>
            <person name="Yeom S.-I."/>
            <person name="Kim Y.-M."/>
            <person name="Seo E."/>
            <person name="Kim K.-T."/>
            <person name="Kim M.-S."/>
            <person name="Lee J.M."/>
            <person name="Cheong K."/>
            <person name="Shin H.-S."/>
            <person name="Kim S.-B."/>
            <person name="Han K."/>
            <person name="Lee J."/>
            <person name="Park M."/>
            <person name="Lee H.-A."/>
            <person name="Lee H.-Y."/>
            <person name="Lee Y."/>
            <person name="Oh S."/>
            <person name="Lee J.H."/>
            <person name="Choi E."/>
            <person name="Choi E."/>
            <person name="Lee S.E."/>
            <person name="Jeon J."/>
            <person name="Kim H."/>
            <person name="Choi G."/>
            <person name="Song H."/>
            <person name="Lee J."/>
            <person name="Lee S.-C."/>
            <person name="Kwon J.-K."/>
            <person name="Lee H.-Y."/>
            <person name="Koo N."/>
            <person name="Hong Y."/>
            <person name="Kim R.W."/>
            <person name="Kang W.-H."/>
            <person name="Huh J.H."/>
            <person name="Kang B.-C."/>
            <person name="Yang T.-J."/>
            <person name="Lee Y.-H."/>
            <person name="Bennetzen J.L."/>
            <person name="Choi D."/>
        </authorList>
    </citation>
    <scope>NUCLEOTIDE SEQUENCE [LARGE SCALE GENOMIC DNA]</scope>
    <source>
        <strain evidence="8">cv. PBC81</strain>
    </source>
</reference>
<gene>
    <name evidence="7" type="ORF">CQW23_18725</name>
</gene>
<dbReference type="CDD" id="cd12156">
    <property type="entry name" value="HPPR"/>
    <property type="match status" value="1"/>
</dbReference>
<dbReference type="SUPFAM" id="SSF52283">
    <property type="entry name" value="Formate/glycerate dehydrogenase catalytic domain-like"/>
    <property type="match status" value="1"/>
</dbReference>
<dbReference type="OrthoDB" id="298012at2759"/>
<evidence type="ECO:0000259" key="5">
    <source>
        <dbReference type="Pfam" id="PF00389"/>
    </source>
</evidence>
<dbReference type="PANTHER" id="PTHR10996:SF270">
    <property type="entry name" value="GLYOXYLATE_HYDROXYPYRUVATE REDUCTASE HPR3-LIKE"/>
    <property type="match status" value="1"/>
</dbReference>
<protein>
    <submittedName>
        <fullName evidence="7">Glyoxylate/hydroxypyruvate reductase HPR3</fullName>
    </submittedName>
</protein>
<dbReference type="GO" id="GO:0051287">
    <property type="term" value="F:NAD binding"/>
    <property type="evidence" value="ECO:0007669"/>
    <property type="project" value="InterPro"/>
</dbReference>
<evidence type="ECO:0000256" key="1">
    <source>
        <dbReference type="ARBA" id="ARBA00022857"/>
    </source>
</evidence>
<keyword evidence="3" id="KW-0520">NAD</keyword>
<keyword evidence="1" id="KW-0521">NADP</keyword>
<keyword evidence="8" id="KW-1185">Reference proteome</keyword>
<evidence type="ECO:0000313" key="7">
    <source>
        <dbReference type="EMBL" id="PHT39871.1"/>
    </source>
</evidence>
<proteinExistence type="inferred from homology"/>
<dbReference type="STRING" id="33114.A0A2G2W3R2"/>
<comment type="caution">
    <text evidence="7">The sequence shown here is derived from an EMBL/GenBank/DDBJ whole genome shotgun (WGS) entry which is preliminary data.</text>
</comment>
<reference evidence="7 8" key="1">
    <citation type="journal article" date="2017" name="Genome Biol.">
        <title>New reference genome sequences of hot pepper reveal the massive evolution of plant disease-resistance genes by retroduplication.</title>
        <authorList>
            <person name="Kim S."/>
            <person name="Park J."/>
            <person name="Yeom S.I."/>
            <person name="Kim Y.M."/>
            <person name="Seo E."/>
            <person name="Kim K.T."/>
            <person name="Kim M.S."/>
            <person name="Lee J.M."/>
            <person name="Cheong K."/>
            <person name="Shin H.S."/>
            <person name="Kim S.B."/>
            <person name="Han K."/>
            <person name="Lee J."/>
            <person name="Park M."/>
            <person name="Lee H.A."/>
            <person name="Lee H.Y."/>
            <person name="Lee Y."/>
            <person name="Oh S."/>
            <person name="Lee J.H."/>
            <person name="Choi E."/>
            <person name="Choi E."/>
            <person name="Lee S.E."/>
            <person name="Jeon J."/>
            <person name="Kim H."/>
            <person name="Choi G."/>
            <person name="Song H."/>
            <person name="Lee J."/>
            <person name="Lee S.C."/>
            <person name="Kwon J.K."/>
            <person name="Lee H.Y."/>
            <person name="Koo N."/>
            <person name="Hong Y."/>
            <person name="Kim R.W."/>
            <person name="Kang W.H."/>
            <person name="Huh J.H."/>
            <person name="Kang B.C."/>
            <person name="Yang T.J."/>
            <person name="Lee Y.H."/>
            <person name="Bennetzen J.L."/>
            <person name="Choi D."/>
        </authorList>
    </citation>
    <scope>NUCLEOTIDE SEQUENCE [LARGE SCALE GENOMIC DNA]</scope>
    <source>
        <strain evidence="8">cv. PBC81</strain>
    </source>
</reference>
<dbReference type="GO" id="GO:0030267">
    <property type="term" value="F:glyoxylate reductase (NADPH) activity"/>
    <property type="evidence" value="ECO:0007669"/>
    <property type="project" value="TreeGrafter"/>
</dbReference>
<organism evidence="7 8">
    <name type="scientific">Capsicum baccatum</name>
    <name type="common">Peruvian pepper</name>
    <dbReference type="NCBI Taxonomy" id="33114"/>
    <lineage>
        <taxon>Eukaryota</taxon>
        <taxon>Viridiplantae</taxon>
        <taxon>Streptophyta</taxon>
        <taxon>Embryophyta</taxon>
        <taxon>Tracheophyta</taxon>
        <taxon>Spermatophyta</taxon>
        <taxon>Magnoliopsida</taxon>
        <taxon>eudicotyledons</taxon>
        <taxon>Gunneridae</taxon>
        <taxon>Pentapetalae</taxon>
        <taxon>asterids</taxon>
        <taxon>lamiids</taxon>
        <taxon>Solanales</taxon>
        <taxon>Solanaceae</taxon>
        <taxon>Solanoideae</taxon>
        <taxon>Capsiceae</taxon>
        <taxon>Capsicum</taxon>
    </lineage>
</organism>
<dbReference type="Gene3D" id="3.40.50.720">
    <property type="entry name" value="NAD(P)-binding Rossmann-like Domain"/>
    <property type="match status" value="2"/>
</dbReference>
<feature type="domain" description="D-isomer specific 2-hydroxyacid dehydrogenase NAD-binding" evidence="6">
    <location>
        <begin position="120"/>
        <end position="292"/>
    </location>
</feature>
<dbReference type="Pfam" id="PF02826">
    <property type="entry name" value="2-Hacid_dh_C"/>
    <property type="match status" value="1"/>
</dbReference>
<evidence type="ECO:0000256" key="3">
    <source>
        <dbReference type="ARBA" id="ARBA00023027"/>
    </source>
</evidence>
<dbReference type="InterPro" id="IPR050223">
    <property type="entry name" value="D-isomer_2-hydroxyacid_DH"/>
</dbReference>
<dbReference type="PANTHER" id="PTHR10996">
    <property type="entry name" value="2-HYDROXYACID DEHYDROGENASE-RELATED"/>
    <property type="match status" value="1"/>
</dbReference>
<evidence type="ECO:0000313" key="8">
    <source>
        <dbReference type="Proteomes" id="UP000224567"/>
    </source>
</evidence>
<dbReference type="FunFam" id="3.40.50.720:FF:000213">
    <property type="entry name" value="Putative 2-hydroxyacid dehydrogenase"/>
    <property type="match status" value="1"/>
</dbReference>
<keyword evidence="2 4" id="KW-0560">Oxidoreductase</keyword>
<evidence type="ECO:0000256" key="4">
    <source>
        <dbReference type="RuleBase" id="RU003719"/>
    </source>
</evidence>
<feature type="domain" description="D-isomer specific 2-hydroxyacid dehydrogenase catalytic" evidence="5">
    <location>
        <begin position="40"/>
        <end position="323"/>
    </location>
</feature>